<sequence>MSTVGQRRGESYDYLVICAVLITAVILKKLQRRIHFPYTVFMFIAGFGFSYQDAENEKSLDSLSMWLRNIKFHVLMVFVPAATVYATQGINHFIFRRCHREITVFSVGTLGISTVVSALYAYTFLGTKGIKNCLLFGILLCSCERLPIADQLLEEGRYPILTTMLQAESIVNNLFVWSVLDTVEAHVRMRAYGMLKFATPIAGRETVPPTERSL</sequence>
<dbReference type="EMBL" id="CM023475">
    <property type="protein sequence ID" value="KAH7946321.1"/>
    <property type="molecule type" value="Genomic_DNA"/>
</dbReference>
<protein>
    <submittedName>
        <fullName evidence="1">Uncharacterized protein</fullName>
    </submittedName>
</protein>
<proteinExistence type="predicted"/>
<keyword evidence="2" id="KW-1185">Reference proteome</keyword>
<accession>A0ACB8CMW7</accession>
<reference evidence="1" key="1">
    <citation type="submission" date="2020-05" db="EMBL/GenBank/DDBJ databases">
        <title>Large-scale comparative analyses of tick genomes elucidate their genetic diversity and vector capacities.</title>
        <authorList>
            <person name="Jia N."/>
            <person name="Wang J."/>
            <person name="Shi W."/>
            <person name="Du L."/>
            <person name="Sun Y."/>
            <person name="Zhan W."/>
            <person name="Jiang J."/>
            <person name="Wang Q."/>
            <person name="Zhang B."/>
            <person name="Ji P."/>
            <person name="Sakyi L.B."/>
            <person name="Cui X."/>
            <person name="Yuan T."/>
            <person name="Jiang B."/>
            <person name="Yang W."/>
            <person name="Lam T.T.-Y."/>
            <person name="Chang Q."/>
            <person name="Ding S."/>
            <person name="Wang X."/>
            <person name="Zhu J."/>
            <person name="Ruan X."/>
            <person name="Zhao L."/>
            <person name="Wei J."/>
            <person name="Que T."/>
            <person name="Du C."/>
            <person name="Cheng J."/>
            <person name="Dai P."/>
            <person name="Han X."/>
            <person name="Huang E."/>
            <person name="Gao Y."/>
            <person name="Liu J."/>
            <person name="Shao H."/>
            <person name="Ye R."/>
            <person name="Li L."/>
            <person name="Wei W."/>
            <person name="Wang X."/>
            <person name="Wang C."/>
            <person name="Yang T."/>
            <person name="Huo Q."/>
            <person name="Li W."/>
            <person name="Guo W."/>
            <person name="Chen H."/>
            <person name="Zhou L."/>
            <person name="Ni X."/>
            <person name="Tian J."/>
            <person name="Zhou Y."/>
            <person name="Sheng Y."/>
            <person name="Liu T."/>
            <person name="Pan Y."/>
            <person name="Xia L."/>
            <person name="Li J."/>
            <person name="Zhao F."/>
            <person name="Cao W."/>
        </authorList>
    </citation>
    <scope>NUCLEOTIDE SEQUENCE</scope>
    <source>
        <strain evidence="1">Dsil-2018</strain>
    </source>
</reference>
<organism evidence="1 2">
    <name type="scientific">Dermacentor silvarum</name>
    <name type="common">Tick</name>
    <dbReference type="NCBI Taxonomy" id="543639"/>
    <lineage>
        <taxon>Eukaryota</taxon>
        <taxon>Metazoa</taxon>
        <taxon>Ecdysozoa</taxon>
        <taxon>Arthropoda</taxon>
        <taxon>Chelicerata</taxon>
        <taxon>Arachnida</taxon>
        <taxon>Acari</taxon>
        <taxon>Parasitiformes</taxon>
        <taxon>Ixodida</taxon>
        <taxon>Ixodoidea</taxon>
        <taxon>Ixodidae</taxon>
        <taxon>Rhipicephalinae</taxon>
        <taxon>Dermacentor</taxon>
    </lineage>
</organism>
<gene>
    <name evidence="1" type="ORF">HPB49_023200</name>
</gene>
<evidence type="ECO:0000313" key="1">
    <source>
        <dbReference type="EMBL" id="KAH7946321.1"/>
    </source>
</evidence>
<evidence type="ECO:0000313" key="2">
    <source>
        <dbReference type="Proteomes" id="UP000821865"/>
    </source>
</evidence>
<comment type="caution">
    <text evidence="1">The sequence shown here is derived from an EMBL/GenBank/DDBJ whole genome shotgun (WGS) entry which is preliminary data.</text>
</comment>
<name>A0ACB8CMW7_DERSI</name>
<dbReference type="Proteomes" id="UP000821865">
    <property type="component" value="Chromosome 6"/>
</dbReference>